<dbReference type="EMBL" id="CP101806">
    <property type="protein sequence ID" value="UUD35176.1"/>
    <property type="molecule type" value="Genomic_DNA"/>
</dbReference>
<protein>
    <submittedName>
        <fullName evidence="1">Uncharacterized protein</fullName>
    </submittedName>
</protein>
<dbReference type="Proteomes" id="UP001058569">
    <property type="component" value="Chromosome"/>
</dbReference>
<organism evidence="1 2">
    <name type="scientific">Mycoplasmopsis caviae</name>
    <dbReference type="NCBI Taxonomy" id="55603"/>
    <lineage>
        <taxon>Bacteria</taxon>
        <taxon>Bacillati</taxon>
        <taxon>Mycoplasmatota</taxon>
        <taxon>Mycoplasmoidales</taxon>
        <taxon>Metamycoplasmataceae</taxon>
        <taxon>Mycoplasmopsis</taxon>
    </lineage>
</organism>
<evidence type="ECO:0000313" key="1">
    <source>
        <dbReference type="EMBL" id="UUD35176.1"/>
    </source>
</evidence>
<accession>A0ABY5IYF9</accession>
<evidence type="ECO:0000313" key="2">
    <source>
        <dbReference type="Proteomes" id="UP001058569"/>
    </source>
</evidence>
<proteinExistence type="predicted"/>
<sequence length="149" mass="18127">MNLVIKRKIVNHTVRYDNKYLAPFDNNGARVSMFESGEAKLMVTPENKLFFVEGKENMKPEYRKETNWAQSMYMQYQKSWSTTSRCKSLQLKPCFIIEHEHPVHLKNLKIYLRILQTQTIKTLNLLKTIKWKSWKVKWYYKRNEGIYWR</sequence>
<gene>
    <name evidence="1" type="ORF">NPA07_05225</name>
</gene>
<reference evidence="1" key="1">
    <citation type="submission" date="2022-07" db="EMBL/GenBank/DDBJ databases">
        <title>Complete genome of Mycoplasma caviae type strain G122.</title>
        <authorList>
            <person name="Spergser J."/>
        </authorList>
    </citation>
    <scope>NUCLEOTIDE SEQUENCE</scope>
    <source>
        <strain evidence="1">G122</strain>
    </source>
</reference>
<dbReference type="RefSeq" id="WP_256553187.1">
    <property type="nucleotide sequence ID" value="NZ_CP101806.1"/>
</dbReference>
<name>A0ABY5IYF9_9BACT</name>
<keyword evidence="2" id="KW-1185">Reference proteome</keyword>